<evidence type="ECO:0000256" key="4">
    <source>
        <dbReference type="ARBA" id="ARBA00022825"/>
    </source>
</evidence>
<dbReference type="InterPro" id="IPR023827">
    <property type="entry name" value="Peptidase_S8_Asp-AS"/>
</dbReference>
<dbReference type="SUPFAM" id="SSF49313">
    <property type="entry name" value="Cadherin-like"/>
    <property type="match status" value="2"/>
</dbReference>
<dbReference type="SUPFAM" id="SSF52743">
    <property type="entry name" value="Subtilisin-like"/>
    <property type="match status" value="1"/>
</dbReference>
<dbReference type="PANTHER" id="PTHR43399:SF4">
    <property type="entry name" value="CELL WALL-ASSOCIATED PROTEASE"/>
    <property type="match status" value="1"/>
</dbReference>
<keyword evidence="2 6" id="KW-0645">Protease</keyword>
<dbReference type="AlphaFoldDB" id="A5G6Q5"/>
<dbReference type="PRINTS" id="PR00723">
    <property type="entry name" value="SUBTILISIN"/>
</dbReference>
<evidence type="ECO:0000313" key="11">
    <source>
        <dbReference type="Proteomes" id="UP000006695"/>
    </source>
</evidence>
<keyword evidence="4 6" id="KW-0720">Serine protease</keyword>
<evidence type="ECO:0000256" key="1">
    <source>
        <dbReference type="ARBA" id="ARBA00011073"/>
    </source>
</evidence>
<dbReference type="InterPro" id="IPR054399">
    <property type="entry name" value="Fervidolysin-like_N_prodom"/>
</dbReference>
<dbReference type="NCBIfam" id="NF041940">
    <property type="entry name" value="choice_anch_X"/>
    <property type="match status" value="1"/>
</dbReference>
<dbReference type="GO" id="GO:0004252">
    <property type="term" value="F:serine-type endopeptidase activity"/>
    <property type="evidence" value="ECO:0007669"/>
    <property type="project" value="UniProtKB-UniRule"/>
</dbReference>
<evidence type="ECO:0000256" key="2">
    <source>
        <dbReference type="ARBA" id="ARBA00022670"/>
    </source>
</evidence>
<dbReference type="PANTHER" id="PTHR43399">
    <property type="entry name" value="SUBTILISIN-RELATED"/>
    <property type="match status" value="1"/>
</dbReference>
<evidence type="ECO:0000256" key="5">
    <source>
        <dbReference type="PIRSR" id="PIRSR615500-1"/>
    </source>
</evidence>
<feature type="domain" description="Fervidolysin-like N-terminal prodomain" evidence="9">
    <location>
        <begin position="25"/>
        <end position="104"/>
    </location>
</feature>
<dbReference type="EMBL" id="CP000698">
    <property type="protein sequence ID" value="ABQ27473.1"/>
    <property type="molecule type" value="Genomic_DNA"/>
</dbReference>
<dbReference type="Gene3D" id="2.60.40.10">
    <property type="entry name" value="Immunoglobulins"/>
    <property type="match status" value="2"/>
</dbReference>
<comment type="similarity">
    <text evidence="1 6 7">Belongs to the peptidase S8 family.</text>
</comment>
<evidence type="ECO:0000256" key="3">
    <source>
        <dbReference type="ARBA" id="ARBA00022801"/>
    </source>
</evidence>
<keyword evidence="3 6" id="KW-0378">Hydrolase</keyword>
<evidence type="ECO:0000313" key="10">
    <source>
        <dbReference type="EMBL" id="ABQ27473.1"/>
    </source>
</evidence>
<dbReference type="InterPro" id="IPR013783">
    <property type="entry name" value="Ig-like_fold"/>
</dbReference>
<feature type="active site" description="Charge relay system" evidence="5 6">
    <location>
        <position position="149"/>
    </location>
</feature>
<dbReference type="GO" id="GO:0006508">
    <property type="term" value="P:proteolysis"/>
    <property type="evidence" value="ECO:0007669"/>
    <property type="project" value="UniProtKB-KW"/>
</dbReference>
<feature type="active site" description="Charge relay system" evidence="5 6">
    <location>
        <position position="205"/>
    </location>
</feature>
<dbReference type="PROSITE" id="PS00138">
    <property type="entry name" value="SUBTILASE_SER"/>
    <property type="match status" value="1"/>
</dbReference>
<dbReference type="PROSITE" id="PS51892">
    <property type="entry name" value="SUBTILASE"/>
    <property type="match status" value="1"/>
</dbReference>
<dbReference type="InterPro" id="IPR023828">
    <property type="entry name" value="Peptidase_S8_Ser-AS"/>
</dbReference>
<dbReference type="PROSITE" id="PS00137">
    <property type="entry name" value="SUBTILASE_HIS"/>
    <property type="match status" value="1"/>
</dbReference>
<dbReference type="InterPro" id="IPR000209">
    <property type="entry name" value="Peptidase_S8/S53_dom"/>
</dbReference>
<dbReference type="Pfam" id="PF22148">
    <property type="entry name" value="Fervidolysin_NPro-like"/>
    <property type="match status" value="1"/>
</dbReference>
<dbReference type="Proteomes" id="UP000006695">
    <property type="component" value="Chromosome"/>
</dbReference>
<dbReference type="InterPro" id="IPR015919">
    <property type="entry name" value="Cadherin-like_sf"/>
</dbReference>
<dbReference type="InterPro" id="IPR022398">
    <property type="entry name" value="Peptidase_S8_His-AS"/>
</dbReference>
<accession>A5G6Q5</accession>
<dbReference type="RefSeq" id="WP_011940136.1">
    <property type="nucleotide sequence ID" value="NC_009483.1"/>
</dbReference>
<feature type="active site" description="Charge relay system" evidence="5 6">
    <location>
        <position position="368"/>
    </location>
</feature>
<dbReference type="MEROPS" id="S08.130"/>
<dbReference type="PROSITE" id="PS00136">
    <property type="entry name" value="SUBTILASE_ASP"/>
    <property type="match status" value="1"/>
</dbReference>
<protein>
    <submittedName>
        <fullName evidence="10">Peptidase S8 and S53, subtilisin, kexin, sedolisin</fullName>
    </submittedName>
</protein>
<dbReference type="InterPro" id="IPR051048">
    <property type="entry name" value="Peptidase_S8/S53_subtilisin"/>
</dbReference>
<dbReference type="InterPro" id="IPR015500">
    <property type="entry name" value="Peptidase_S8_subtilisin-rel"/>
</dbReference>
<organism evidence="10 11">
    <name type="scientific">Geotalea uraniireducens (strain Rf4)</name>
    <name type="common">Geobacter uraniireducens</name>
    <dbReference type="NCBI Taxonomy" id="351605"/>
    <lineage>
        <taxon>Bacteria</taxon>
        <taxon>Pseudomonadati</taxon>
        <taxon>Thermodesulfobacteriota</taxon>
        <taxon>Desulfuromonadia</taxon>
        <taxon>Geobacterales</taxon>
        <taxon>Geobacteraceae</taxon>
        <taxon>Geotalea</taxon>
    </lineage>
</organism>
<dbReference type="Pfam" id="PF00082">
    <property type="entry name" value="Peptidase_S8"/>
    <property type="match status" value="1"/>
</dbReference>
<dbReference type="GO" id="GO:0005509">
    <property type="term" value="F:calcium ion binding"/>
    <property type="evidence" value="ECO:0007669"/>
    <property type="project" value="InterPro"/>
</dbReference>
<evidence type="ECO:0000256" key="6">
    <source>
        <dbReference type="PROSITE-ProRule" id="PRU01240"/>
    </source>
</evidence>
<keyword evidence="11" id="KW-1185">Reference proteome</keyword>
<evidence type="ECO:0000259" key="8">
    <source>
        <dbReference type="Pfam" id="PF00082"/>
    </source>
</evidence>
<dbReference type="GO" id="GO:0016020">
    <property type="term" value="C:membrane"/>
    <property type="evidence" value="ECO:0007669"/>
    <property type="project" value="InterPro"/>
</dbReference>
<dbReference type="InterPro" id="IPR036852">
    <property type="entry name" value="Peptidase_S8/S53_dom_sf"/>
</dbReference>
<gene>
    <name evidence="10" type="ordered locus">Gura_3316</name>
</gene>
<dbReference type="CDD" id="cd07473">
    <property type="entry name" value="Peptidases_S8_Subtilisin_like"/>
    <property type="match status" value="1"/>
</dbReference>
<dbReference type="STRING" id="351605.Gura_3316"/>
<proteinExistence type="inferred from homology"/>
<evidence type="ECO:0000256" key="7">
    <source>
        <dbReference type="RuleBase" id="RU003355"/>
    </source>
</evidence>
<evidence type="ECO:0000259" key="9">
    <source>
        <dbReference type="Pfam" id="PF22148"/>
    </source>
</evidence>
<reference evidence="10 11" key="1">
    <citation type="submission" date="2007-05" db="EMBL/GenBank/DDBJ databases">
        <title>Complete sequence of Geobacter uraniireducens Rf4.</title>
        <authorList>
            <consortium name="US DOE Joint Genome Institute"/>
            <person name="Copeland A."/>
            <person name="Lucas S."/>
            <person name="Lapidus A."/>
            <person name="Barry K."/>
            <person name="Detter J.C."/>
            <person name="Glavina del Rio T."/>
            <person name="Hammon N."/>
            <person name="Israni S."/>
            <person name="Dalin E."/>
            <person name="Tice H."/>
            <person name="Pitluck S."/>
            <person name="Chertkov O."/>
            <person name="Brettin T."/>
            <person name="Bruce D."/>
            <person name="Han C."/>
            <person name="Schmutz J."/>
            <person name="Larimer F."/>
            <person name="Land M."/>
            <person name="Hauser L."/>
            <person name="Kyrpides N."/>
            <person name="Mikhailova N."/>
            <person name="Shelobolina E."/>
            <person name="Aklujkar M."/>
            <person name="Lovley D."/>
            <person name="Richardson P."/>
        </authorList>
    </citation>
    <scope>NUCLEOTIDE SEQUENCE [LARGE SCALE GENOMIC DNA]</scope>
    <source>
        <strain evidence="10 11">Rf4</strain>
    </source>
</reference>
<dbReference type="Gene3D" id="3.40.50.200">
    <property type="entry name" value="Peptidase S8/S53 domain"/>
    <property type="match status" value="1"/>
</dbReference>
<dbReference type="Pfam" id="PF05345">
    <property type="entry name" value="He_PIG"/>
    <property type="match status" value="2"/>
</dbReference>
<name>A5G6Q5_GEOUR</name>
<dbReference type="HOGENOM" id="CLU_011263_15_6_7"/>
<dbReference type="OrthoDB" id="9765693at2"/>
<feature type="domain" description="Peptidase S8/S53" evidence="8">
    <location>
        <begin position="141"/>
        <end position="401"/>
    </location>
</feature>
<sequence length="692" mass="72130">MSEKWARFVVVLLLVLLVVGKGSAEADTENGPMRAKFREGALIVKYKEGVTEETRRHSRERHGSVHKREFSGLRMERVGIGQGRTVAEAVKEYEMDDDVEYAEPDYVVRALVVPNDPRFSSLWGLSAIAAPAAWDTTTGSSNVVVAVVDTGIDYNHQDIRANMWVNLAELNGTPGKDNDGNGVVGDIYGYNAVKNNGNPLDDNAHGTHVSGTIGAVGNNGIGVTGVNWNTKLMACKFLDASGSGYISDAIECFQYVKGMKARGANIVATNNSWGGGAYSQALYDAINAQRDILFIVAAGNAGTNNDTTVAYPADYDLPNLIAVAATTSADGLAGFSNYGRRTVHVGAPGNSILSTVRNNGYGYMSGTSMATPHVAGLAALLKANNSGLDWRGIRSLILSTGDQISALNGKSVTGRRINAFHAVTCQDSRLFSVLKYPARITVGVPATLSAVSVNCATPAGPVTVSLSGGEVFLLHDDGVAPDQAAGDGIFATAYTPTRSSEVFSFSSPAGSETIGNIAPLAVTTSSLPAATVGSFYSRTLTASGGVVPYTWNISSGALPAGLSLNSASGTISGTPTASGNFSFTVRVTDNRGVSAVKTLSLTVSIATLTINTTSLPRATHGVYYSVTMAANGGVRPYTWSISSGRLPAGLALNSSSGVISGTPTTSGRSSFTVRVTDTRRKTASRNLSITVN</sequence>
<dbReference type="InterPro" id="IPR034204">
    <property type="entry name" value="PfSUB1-like_cat_dom"/>
</dbReference>
<dbReference type="KEGG" id="gur:Gura_3316"/>